<evidence type="ECO:0000313" key="1">
    <source>
        <dbReference type="EMBL" id="BAP25771.1"/>
    </source>
</evidence>
<geneLocation type="plasmid" evidence="1">
    <name>pCB111</name>
</geneLocation>
<organism evidence="1">
    <name type="scientific">Clostridium botulinum</name>
    <dbReference type="NCBI Taxonomy" id="1491"/>
    <lineage>
        <taxon>Bacteria</taxon>
        <taxon>Bacillati</taxon>
        <taxon>Bacillota</taxon>
        <taxon>Clostridia</taxon>
        <taxon>Eubacteriales</taxon>
        <taxon>Clostridiaceae</taxon>
        <taxon>Clostridium</taxon>
    </lineage>
</organism>
<dbReference type="AlphaFoldDB" id="A0A077K0R9"/>
<name>A0A077K0R9_CLOBO</name>
<dbReference type="EMBL" id="AB855771">
    <property type="protein sequence ID" value="BAP25771.1"/>
    <property type="molecule type" value="Genomic_DNA"/>
</dbReference>
<reference evidence="1" key="1">
    <citation type="submission" date="2013-09" db="EMBL/GenBank/DDBJ databases">
        <title>Analysis of type B2 neurotoxin-encoding plasmid in Clostridium botulinum.</title>
        <authorList>
            <person name="Hosomi K."/>
            <person name="Sakaguchi Y."/>
            <person name="Gotoh K."/>
            <person name="Nakamura K."/>
            <person name="Kohda T."/>
            <person name="Mukamoto M."/>
            <person name="Iida T."/>
            <person name="Kozaki S."/>
        </authorList>
    </citation>
    <scope>NUCLEOTIDE SEQUENCE</scope>
    <source>
        <strain evidence="1">111</strain>
        <plasmid evidence="1">pCB111</plasmid>
    </source>
</reference>
<proteinExistence type="predicted"/>
<sequence>MKYYDIMDKEEKGIFTSFTDKSEAEEWLSKQDDRLLESSIRYGMHIVEVERVTISERLDKAFAIANNAIYFNDRSDYLSALYEICKTIKPNIDECKIGNKYLEE</sequence>
<protein>
    <submittedName>
        <fullName evidence="1">Uncharacterized protein</fullName>
    </submittedName>
</protein>
<dbReference type="RefSeq" id="WP_032072511.1">
    <property type="nucleotide sequence ID" value="NC_025146.1"/>
</dbReference>
<keyword evidence="1" id="KW-0614">Plasmid</keyword>
<accession>A0A077K0R9</accession>